<dbReference type="eggNOG" id="COG0406">
    <property type="taxonomic scope" value="Bacteria"/>
</dbReference>
<dbReference type="Proteomes" id="UP000006415">
    <property type="component" value="Unassembled WGS sequence"/>
</dbReference>
<name>J0D3V5_9BIFI</name>
<dbReference type="GO" id="GO:0016791">
    <property type="term" value="F:phosphatase activity"/>
    <property type="evidence" value="ECO:0007669"/>
    <property type="project" value="TreeGrafter"/>
</dbReference>
<accession>J0D3V5</accession>
<dbReference type="PANTHER" id="PTHR48100">
    <property type="entry name" value="BROAD-SPECIFICITY PHOSPHATASE YOR283W-RELATED"/>
    <property type="match status" value="1"/>
</dbReference>
<organism evidence="4 5">
    <name type="scientific">Scardovia wiggsiae F0424</name>
    <dbReference type="NCBI Taxonomy" id="857290"/>
    <lineage>
        <taxon>Bacteria</taxon>
        <taxon>Bacillati</taxon>
        <taxon>Actinomycetota</taxon>
        <taxon>Actinomycetes</taxon>
        <taxon>Bifidobacteriales</taxon>
        <taxon>Bifidobacteriaceae</taxon>
        <taxon>Scardovia</taxon>
    </lineage>
</organism>
<dbReference type="PROSITE" id="PS00175">
    <property type="entry name" value="PG_MUTASE"/>
    <property type="match status" value="1"/>
</dbReference>
<dbReference type="SMART" id="SM00855">
    <property type="entry name" value="PGAM"/>
    <property type="match status" value="1"/>
</dbReference>
<evidence type="ECO:0000313" key="5">
    <source>
        <dbReference type="Proteomes" id="UP000006415"/>
    </source>
</evidence>
<reference evidence="4 5" key="1">
    <citation type="submission" date="2012-01" db="EMBL/GenBank/DDBJ databases">
        <title>The Genome Sequence of Scardovia wiggsiae F0424.</title>
        <authorList>
            <consortium name="The Broad Institute Genome Sequencing Platform"/>
            <person name="Earl A."/>
            <person name="Ward D."/>
            <person name="Feldgarden M."/>
            <person name="Gevers D."/>
            <person name="Izard J."/>
            <person name="Ganesan A."/>
            <person name="Baranova O.V."/>
            <person name="Blanton J.M."/>
            <person name="Tanner A.C."/>
            <person name="Mathney J."/>
            <person name="Dewhirst F.E."/>
            <person name="Young S.K."/>
            <person name="Zeng Q."/>
            <person name="Gargeya S."/>
            <person name="Fitzgerald M."/>
            <person name="Haas B."/>
            <person name="Abouelleil A."/>
            <person name="Alvarado L."/>
            <person name="Arachchi H.M."/>
            <person name="Berlin A."/>
            <person name="Chapman S.B."/>
            <person name="Gearin G."/>
            <person name="Goldberg J."/>
            <person name="Griggs A."/>
            <person name="Gujja S."/>
            <person name="Hansen M."/>
            <person name="Heiman D."/>
            <person name="Howarth C."/>
            <person name="Larimer J."/>
            <person name="Lui A."/>
            <person name="MacDonald P.J.P."/>
            <person name="McCowen C."/>
            <person name="Montmayeur A."/>
            <person name="Murphy C."/>
            <person name="Neiman D."/>
            <person name="Pearson M."/>
            <person name="Priest M."/>
            <person name="Roberts A."/>
            <person name="Saif S."/>
            <person name="Shea T."/>
            <person name="Sisk P."/>
            <person name="Stolte C."/>
            <person name="Sykes S."/>
            <person name="Wortman J."/>
            <person name="Nusbaum C."/>
            <person name="Birren B."/>
        </authorList>
    </citation>
    <scope>NUCLEOTIDE SEQUENCE [LARGE SCALE GENOMIC DNA]</scope>
    <source>
        <strain evidence="4 5">F0424</strain>
    </source>
</reference>
<evidence type="ECO:0008006" key="6">
    <source>
        <dbReference type="Google" id="ProtNLM"/>
    </source>
</evidence>
<dbReference type="RefSeq" id="WP_007148173.1">
    <property type="nucleotide sequence ID" value="NZ_AKCI01000001.1"/>
</dbReference>
<dbReference type="CDD" id="cd07067">
    <property type="entry name" value="HP_PGM_like"/>
    <property type="match status" value="1"/>
</dbReference>
<protein>
    <recommendedName>
        <fullName evidence="6">Phosphoglycerate mutase</fullName>
    </recommendedName>
</protein>
<dbReference type="InterPro" id="IPR001345">
    <property type="entry name" value="PG/BPGM_mutase_AS"/>
</dbReference>
<dbReference type="InterPro" id="IPR013078">
    <property type="entry name" value="His_Pase_superF_clade-1"/>
</dbReference>
<evidence type="ECO:0000313" key="4">
    <source>
        <dbReference type="EMBL" id="EJD64615.1"/>
    </source>
</evidence>
<gene>
    <name evidence="4" type="ORF">HMPREF9156_01110</name>
</gene>
<evidence type="ECO:0000256" key="1">
    <source>
        <dbReference type="ARBA" id="ARBA00023152"/>
    </source>
</evidence>
<proteinExistence type="predicted"/>
<dbReference type="GO" id="GO:0005737">
    <property type="term" value="C:cytoplasm"/>
    <property type="evidence" value="ECO:0007669"/>
    <property type="project" value="TreeGrafter"/>
</dbReference>
<dbReference type="HOGENOM" id="CLU_033323_9_5_11"/>
<dbReference type="Gene3D" id="3.40.50.1240">
    <property type="entry name" value="Phosphoglycerate mutase-like"/>
    <property type="match status" value="1"/>
</dbReference>
<dbReference type="SUPFAM" id="SSF53254">
    <property type="entry name" value="Phosphoglycerate mutase-like"/>
    <property type="match status" value="1"/>
</dbReference>
<dbReference type="STRING" id="857290.HMPREF9156_01110"/>
<dbReference type="Pfam" id="PF00300">
    <property type="entry name" value="His_Phos_1"/>
    <property type="match status" value="2"/>
</dbReference>
<keyword evidence="1" id="KW-0324">Glycolysis</keyword>
<dbReference type="EMBL" id="AGZS01000006">
    <property type="protein sequence ID" value="EJD64615.1"/>
    <property type="molecule type" value="Genomic_DNA"/>
</dbReference>
<keyword evidence="2" id="KW-0413">Isomerase</keyword>
<comment type="caution">
    <text evidence="4">The sequence shown here is derived from an EMBL/GenBank/DDBJ whole genome shotgun (WGS) entry which is preliminary data.</text>
</comment>
<evidence type="ECO:0000256" key="2">
    <source>
        <dbReference type="ARBA" id="ARBA00023235"/>
    </source>
</evidence>
<sequence length="287" mass="31795">MGQHVHSIFLIRHGQTSYNAQHRFQGQIDIPLNDIGRWQVRQTAAELTRLYVQSDGDNTFDVQSGVNGAINGDGERVEVFSRSASAYSDGQPASQGGSVPSARHQIVVSSNLGRAQETAHTFADPLGLPVHVDERVAERNFGDWEGMSMNEVREQFPEDYVAWERFEGGELRHGAELKEQVGTRGVAAVTDWAARAGSDTDLFVFSHGAWINQTVQTLLRLTDTYPDFASLVSMRNAFWVKLSGLDMPDGSVRWRLEEYEHGPVAAYITDWNNPDLSGQSSLSSLQA</sequence>
<feature type="binding site" evidence="3">
    <location>
        <begin position="12"/>
        <end position="19"/>
    </location>
    <ligand>
        <name>substrate</name>
    </ligand>
</feature>
<keyword evidence="5" id="KW-1185">Reference proteome</keyword>
<dbReference type="PANTHER" id="PTHR48100:SF1">
    <property type="entry name" value="HISTIDINE PHOSPHATASE FAMILY PROTEIN-RELATED"/>
    <property type="match status" value="1"/>
</dbReference>
<dbReference type="AlphaFoldDB" id="J0D3V5"/>
<dbReference type="OrthoDB" id="4697614at2"/>
<dbReference type="InterPro" id="IPR029033">
    <property type="entry name" value="His_PPase_superfam"/>
</dbReference>
<evidence type="ECO:0000256" key="3">
    <source>
        <dbReference type="PIRSR" id="PIRSR613078-2"/>
    </source>
</evidence>
<dbReference type="InterPro" id="IPR050275">
    <property type="entry name" value="PGM_Phosphatase"/>
</dbReference>